<comment type="caution">
    <text evidence="1">The sequence shown here is derived from an EMBL/GenBank/DDBJ whole genome shotgun (WGS) entry which is preliminary data.</text>
</comment>
<sequence length="453" mass="48279">MTDSRNPNTALADVIAEAGCTYESLAREIRTVAAEAGTELHTSRSAVHSWVTGGTPSGQTRAYLAEALTRRMKRKVTLTEIGLGCADIGEALGADPLALATDLGRFVMLRRRDFLNAAFATAAVALPLTYDHEAVAATLKAAERGGSIGAEEVTTVRQLTETFRSVDDRLGGGHGLTTVTAYLTDTVIPMLEGHFGTESVRQSAFGAAATLACLVGWKHHDLGREGAAQRYYLLGFQLACESDPDGHGAWMMRALTHQALDLGHPTSCIGLAEEALRRSSGKVDRQTEALLRVTCARAYGAGGEGEKAAAALVSAEDAMLAGDDQVPSYAAASGPVSATIASHTGKTLTEMKDHRAAEKHYRAALKDRAPGTYQRVHGLTMVNLGKSVAAQHRHEEAVALWNRSLDFMDGVASDRNRKEIRSIQSAAASYRQRRIPGADTLSQRATDLLRADA</sequence>
<evidence type="ECO:0000313" key="2">
    <source>
        <dbReference type="Proteomes" id="UP000642673"/>
    </source>
</evidence>
<dbReference type="InterPro" id="IPR011990">
    <property type="entry name" value="TPR-like_helical_dom_sf"/>
</dbReference>
<dbReference type="SUPFAM" id="SSF48452">
    <property type="entry name" value="TPR-like"/>
    <property type="match status" value="1"/>
</dbReference>
<dbReference type="RefSeq" id="WP_190187776.1">
    <property type="nucleotide sequence ID" value="NZ_BMVP01000026.1"/>
</dbReference>
<organism evidence="1 2">
    <name type="scientific">Streptomyces cirratus</name>
    <dbReference type="NCBI Taxonomy" id="68187"/>
    <lineage>
        <taxon>Bacteria</taxon>
        <taxon>Bacillati</taxon>
        <taxon>Actinomycetota</taxon>
        <taxon>Actinomycetes</taxon>
        <taxon>Kitasatosporales</taxon>
        <taxon>Streptomycetaceae</taxon>
        <taxon>Streptomyces</taxon>
    </lineage>
</organism>
<keyword evidence="2" id="KW-1185">Reference proteome</keyword>
<evidence type="ECO:0000313" key="1">
    <source>
        <dbReference type="EMBL" id="GHB84639.1"/>
    </source>
</evidence>
<gene>
    <name evidence="1" type="ORF">GCM10010347_64500</name>
</gene>
<name>A0ABQ3F586_9ACTN</name>
<protein>
    <submittedName>
        <fullName evidence="1">Tat pathway signal protein</fullName>
    </submittedName>
</protein>
<dbReference type="EMBL" id="BMVP01000026">
    <property type="protein sequence ID" value="GHB84639.1"/>
    <property type="molecule type" value="Genomic_DNA"/>
</dbReference>
<proteinExistence type="predicted"/>
<reference evidence="2" key="1">
    <citation type="journal article" date="2019" name="Int. J. Syst. Evol. Microbiol.">
        <title>The Global Catalogue of Microorganisms (GCM) 10K type strain sequencing project: providing services to taxonomists for standard genome sequencing and annotation.</title>
        <authorList>
            <consortium name="The Broad Institute Genomics Platform"/>
            <consortium name="The Broad Institute Genome Sequencing Center for Infectious Disease"/>
            <person name="Wu L."/>
            <person name="Ma J."/>
        </authorList>
    </citation>
    <scope>NUCLEOTIDE SEQUENCE [LARGE SCALE GENOMIC DNA]</scope>
    <source>
        <strain evidence="2">JCM 4738</strain>
    </source>
</reference>
<dbReference type="Proteomes" id="UP000642673">
    <property type="component" value="Unassembled WGS sequence"/>
</dbReference>
<accession>A0ABQ3F586</accession>
<dbReference type="Gene3D" id="1.25.40.10">
    <property type="entry name" value="Tetratricopeptide repeat domain"/>
    <property type="match status" value="1"/>
</dbReference>